<feature type="compositionally biased region" description="Polar residues" evidence="1">
    <location>
        <begin position="196"/>
        <end position="213"/>
    </location>
</feature>
<organism evidence="2 3">
    <name type="scientific">Tilletia indica</name>
    <dbReference type="NCBI Taxonomy" id="43049"/>
    <lineage>
        <taxon>Eukaryota</taxon>
        <taxon>Fungi</taxon>
        <taxon>Dikarya</taxon>
        <taxon>Basidiomycota</taxon>
        <taxon>Ustilaginomycotina</taxon>
        <taxon>Exobasidiomycetes</taxon>
        <taxon>Tilletiales</taxon>
        <taxon>Tilletiaceae</taxon>
        <taxon>Tilletia</taxon>
    </lineage>
</organism>
<evidence type="ECO:0000313" key="2">
    <source>
        <dbReference type="EMBL" id="KAE8251467.1"/>
    </source>
</evidence>
<reference evidence="2" key="1">
    <citation type="submission" date="2016-04" db="EMBL/GenBank/DDBJ databases">
        <authorList>
            <person name="Nguyen H.D."/>
            <person name="Samba Siva P."/>
            <person name="Cullis J."/>
            <person name="Levesque C.A."/>
            <person name="Hambleton S."/>
        </authorList>
    </citation>
    <scope>NUCLEOTIDE SEQUENCE</scope>
    <source>
        <strain evidence="2">DAOMC 236416</strain>
    </source>
</reference>
<dbReference type="Proteomes" id="UP000077521">
    <property type="component" value="Unassembled WGS sequence"/>
</dbReference>
<accession>A0A177TF20</accession>
<evidence type="ECO:0000256" key="1">
    <source>
        <dbReference type="SAM" id="MobiDB-lite"/>
    </source>
</evidence>
<comment type="caution">
    <text evidence="2">The sequence shown here is derived from an EMBL/GenBank/DDBJ whole genome shotgun (WGS) entry which is preliminary data.</text>
</comment>
<sequence length="213" mass="23305">MLYSYPVLHTPRAVTLFTATLYADDTDIAHQVKTLTIRPVPRRNRSTLCAGAIDWLGRKCTHLLSICPNIRALSVWNPYIAGDVLNNVWNRLDSLTTLEIVGALDEQGTGTACTVRFPTYPVSVMWAVTQVFVTVPPHETAWQPAACREGCNHHENVYFVNDIDVDSVNGTADTPTSEEEDADADGHPQSEVENIVDTSSNASITSESDGTST</sequence>
<name>A0A177TF20_9BASI</name>
<dbReference type="EMBL" id="LWDF02000245">
    <property type="protein sequence ID" value="KAE8251467.1"/>
    <property type="molecule type" value="Genomic_DNA"/>
</dbReference>
<protein>
    <submittedName>
        <fullName evidence="2">Uncharacterized protein</fullName>
    </submittedName>
</protein>
<feature type="region of interest" description="Disordered" evidence="1">
    <location>
        <begin position="168"/>
        <end position="213"/>
    </location>
</feature>
<reference evidence="2" key="2">
    <citation type="journal article" date="2019" name="IMA Fungus">
        <title>Genome sequencing and comparison of five Tilletia species to identify candidate genes for the detection of regulated species infecting wheat.</title>
        <authorList>
            <person name="Nguyen H.D.T."/>
            <person name="Sultana T."/>
            <person name="Kesanakurti P."/>
            <person name="Hambleton S."/>
        </authorList>
    </citation>
    <scope>NUCLEOTIDE SEQUENCE</scope>
    <source>
        <strain evidence="2">DAOMC 236416</strain>
    </source>
</reference>
<keyword evidence="3" id="KW-1185">Reference proteome</keyword>
<evidence type="ECO:0000313" key="3">
    <source>
        <dbReference type="Proteomes" id="UP000077521"/>
    </source>
</evidence>
<dbReference type="AlphaFoldDB" id="A0A177TF20"/>
<gene>
    <name evidence="2" type="ORF">A4X13_0g3981</name>
</gene>
<proteinExistence type="predicted"/>